<reference evidence="2 3" key="1">
    <citation type="submission" date="2020-07" db="EMBL/GenBank/DDBJ databases">
        <title>Sequencing the genomes of 1000 actinobacteria strains.</title>
        <authorList>
            <person name="Klenk H.-P."/>
        </authorList>
    </citation>
    <scope>NUCLEOTIDE SEQUENCE [LARGE SCALE GENOMIC DNA]</scope>
    <source>
        <strain evidence="2 3">DSM 45876</strain>
    </source>
</reference>
<dbReference type="AlphaFoldDB" id="A0A7Z0BE41"/>
<comment type="caution">
    <text evidence="2">The sequence shown here is derived from an EMBL/GenBank/DDBJ whole genome shotgun (WGS) entry which is preliminary data.</text>
</comment>
<keyword evidence="3" id="KW-1185">Reference proteome</keyword>
<dbReference type="InterPro" id="IPR040964">
    <property type="entry name" value="SBD"/>
</dbReference>
<feature type="domain" description="OAA-family lectin sugar binding" evidence="1">
    <location>
        <begin position="5"/>
        <end position="74"/>
    </location>
</feature>
<name>A0A7Z0BE41_9ACTN</name>
<proteinExistence type="predicted"/>
<protein>
    <recommendedName>
        <fullName evidence="1">OAA-family lectin sugar binding domain-containing protein</fullName>
    </recommendedName>
</protein>
<evidence type="ECO:0000259" key="1">
    <source>
        <dbReference type="Pfam" id="PF17882"/>
    </source>
</evidence>
<dbReference type="Proteomes" id="UP000523545">
    <property type="component" value="Unassembled WGS sequence"/>
</dbReference>
<dbReference type="EMBL" id="JACCHK010000001">
    <property type="protein sequence ID" value="NYH41982.1"/>
    <property type="molecule type" value="Genomic_DNA"/>
</dbReference>
<accession>A0A7Z0BE41</accession>
<sequence length="82" mass="8767">MAKHRYDTEEGWGGGWYRSNGITFAIGADSLPLARASWRDKRGNTGTVAFTGPGDAFVGTYQRVGEGAIGYRGRSPAPTKGE</sequence>
<evidence type="ECO:0000313" key="2">
    <source>
        <dbReference type="EMBL" id="NYH41982.1"/>
    </source>
</evidence>
<organism evidence="2 3">
    <name type="scientific">Micromonospora jinlongensis</name>
    <dbReference type="NCBI Taxonomy" id="1287877"/>
    <lineage>
        <taxon>Bacteria</taxon>
        <taxon>Bacillati</taxon>
        <taxon>Actinomycetota</taxon>
        <taxon>Actinomycetes</taxon>
        <taxon>Micromonosporales</taxon>
        <taxon>Micromonosporaceae</taxon>
        <taxon>Micromonospora</taxon>
    </lineage>
</organism>
<gene>
    <name evidence="2" type="ORF">HNR22_001709</name>
</gene>
<dbReference type="Pfam" id="PF17882">
    <property type="entry name" value="SBD"/>
    <property type="match status" value="1"/>
</dbReference>
<evidence type="ECO:0000313" key="3">
    <source>
        <dbReference type="Proteomes" id="UP000523545"/>
    </source>
</evidence>